<sequence length="58" mass="6622">MASTSSTFQKMILLRLLPEFPDDSFIKLPTTVSHTVGFMILVCLLLLMHTSLTYEFEI</sequence>
<name>A0A0V0YTU2_9BILA</name>
<gene>
    <name evidence="2" type="ORF">T12_1021</name>
</gene>
<keyword evidence="1" id="KW-1133">Transmembrane helix</keyword>
<dbReference type="Proteomes" id="UP000054783">
    <property type="component" value="Unassembled WGS sequence"/>
</dbReference>
<reference evidence="2 3" key="1">
    <citation type="submission" date="2015-01" db="EMBL/GenBank/DDBJ databases">
        <title>Evolution of Trichinella species and genotypes.</title>
        <authorList>
            <person name="Korhonen P.K."/>
            <person name="Edoardo P."/>
            <person name="Giuseppe L.R."/>
            <person name="Gasser R.B."/>
        </authorList>
    </citation>
    <scope>NUCLEOTIDE SEQUENCE [LARGE SCALE GENOMIC DNA]</scope>
    <source>
        <strain evidence="2">ISS2496</strain>
    </source>
</reference>
<evidence type="ECO:0000256" key="1">
    <source>
        <dbReference type="SAM" id="Phobius"/>
    </source>
</evidence>
<organism evidence="2 3">
    <name type="scientific">Trichinella patagoniensis</name>
    <dbReference type="NCBI Taxonomy" id="990121"/>
    <lineage>
        <taxon>Eukaryota</taxon>
        <taxon>Metazoa</taxon>
        <taxon>Ecdysozoa</taxon>
        <taxon>Nematoda</taxon>
        <taxon>Enoplea</taxon>
        <taxon>Dorylaimia</taxon>
        <taxon>Trichinellida</taxon>
        <taxon>Trichinellidae</taxon>
        <taxon>Trichinella</taxon>
    </lineage>
</organism>
<evidence type="ECO:0000313" key="2">
    <source>
        <dbReference type="EMBL" id="KRY03711.1"/>
    </source>
</evidence>
<keyword evidence="3" id="KW-1185">Reference proteome</keyword>
<comment type="caution">
    <text evidence="2">The sequence shown here is derived from an EMBL/GenBank/DDBJ whole genome shotgun (WGS) entry which is preliminary data.</text>
</comment>
<keyword evidence="1" id="KW-0812">Transmembrane</keyword>
<protein>
    <submittedName>
        <fullName evidence="2">Uncharacterized protein</fullName>
    </submittedName>
</protein>
<evidence type="ECO:0000313" key="3">
    <source>
        <dbReference type="Proteomes" id="UP000054783"/>
    </source>
</evidence>
<feature type="transmembrane region" description="Helical" evidence="1">
    <location>
        <begin position="25"/>
        <end position="48"/>
    </location>
</feature>
<dbReference type="AlphaFoldDB" id="A0A0V0YTU2"/>
<dbReference type="EMBL" id="JYDQ01002551">
    <property type="protein sequence ID" value="KRY03711.1"/>
    <property type="molecule type" value="Genomic_DNA"/>
</dbReference>
<proteinExistence type="predicted"/>
<accession>A0A0V0YTU2</accession>
<keyword evidence="1" id="KW-0472">Membrane</keyword>